<feature type="transmembrane region" description="Helical" evidence="1">
    <location>
        <begin position="6"/>
        <end position="28"/>
    </location>
</feature>
<evidence type="ECO:0000313" key="3">
    <source>
        <dbReference type="Proteomes" id="UP001180845"/>
    </source>
</evidence>
<proteinExistence type="predicted"/>
<reference evidence="2" key="1">
    <citation type="submission" date="2023-07" db="EMBL/GenBank/DDBJ databases">
        <title>Sequencing the genomes of 1000 actinobacteria strains.</title>
        <authorList>
            <person name="Klenk H.-P."/>
        </authorList>
    </citation>
    <scope>NUCLEOTIDE SEQUENCE</scope>
    <source>
        <strain evidence="2">DSM 45977</strain>
    </source>
</reference>
<accession>A0AAE3Z9P4</accession>
<dbReference type="Proteomes" id="UP001180845">
    <property type="component" value="Unassembled WGS sequence"/>
</dbReference>
<name>A0AAE3Z9P4_9ACTN</name>
<keyword evidence="1" id="KW-0472">Membrane</keyword>
<evidence type="ECO:0000313" key="2">
    <source>
        <dbReference type="EMBL" id="MDR7299855.1"/>
    </source>
</evidence>
<comment type="caution">
    <text evidence="2">The sequence shown here is derived from an EMBL/GenBank/DDBJ whole genome shotgun (WGS) entry which is preliminary data.</text>
</comment>
<protein>
    <submittedName>
        <fullName evidence="2">Uncharacterized protein</fullName>
    </submittedName>
</protein>
<dbReference type="AlphaFoldDB" id="A0AAE3Z9P4"/>
<evidence type="ECO:0000256" key="1">
    <source>
        <dbReference type="SAM" id="Phobius"/>
    </source>
</evidence>
<keyword evidence="1" id="KW-1133">Transmembrane helix</keyword>
<dbReference type="EMBL" id="JAVDXW010000001">
    <property type="protein sequence ID" value="MDR7299855.1"/>
    <property type="molecule type" value="Genomic_DNA"/>
</dbReference>
<sequence>MAAATVTPTGLVALLIAAAVLTTIGIAAHRSRDLSW</sequence>
<keyword evidence="1" id="KW-0812">Transmembrane</keyword>
<gene>
    <name evidence="2" type="ORF">JOF55_000036</name>
</gene>
<organism evidence="2 3">
    <name type="scientific">Haloactinomyces albus</name>
    <dbReference type="NCBI Taxonomy" id="1352928"/>
    <lineage>
        <taxon>Bacteria</taxon>
        <taxon>Bacillati</taxon>
        <taxon>Actinomycetota</taxon>
        <taxon>Actinomycetes</taxon>
        <taxon>Actinopolysporales</taxon>
        <taxon>Actinopolysporaceae</taxon>
        <taxon>Haloactinomyces</taxon>
    </lineage>
</organism>
<keyword evidence="3" id="KW-1185">Reference proteome</keyword>